<dbReference type="RefSeq" id="WP_408791117.1">
    <property type="nucleotide sequence ID" value="NZ_JBGXBU010000006.1"/>
</dbReference>
<keyword evidence="2" id="KW-1185">Reference proteome</keyword>
<evidence type="ECO:0000313" key="1">
    <source>
        <dbReference type="EMBL" id="MFM4894140.1"/>
    </source>
</evidence>
<evidence type="ECO:0008006" key="3">
    <source>
        <dbReference type="Google" id="ProtNLM"/>
    </source>
</evidence>
<organism evidence="1 2">
    <name type="scientific">Aeromonas bivalvium</name>
    <dbReference type="NCBI Taxonomy" id="440079"/>
    <lineage>
        <taxon>Bacteria</taxon>
        <taxon>Pseudomonadati</taxon>
        <taxon>Pseudomonadota</taxon>
        <taxon>Gammaproteobacteria</taxon>
        <taxon>Aeromonadales</taxon>
        <taxon>Aeromonadaceae</taxon>
        <taxon>Aeromonas</taxon>
    </lineage>
</organism>
<evidence type="ECO:0000313" key="2">
    <source>
        <dbReference type="Proteomes" id="UP001630969"/>
    </source>
</evidence>
<comment type="caution">
    <text evidence="1">The sequence shown here is derived from an EMBL/GenBank/DDBJ whole genome shotgun (WGS) entry which is preliminary data.</text>
</comment>
<gene>
    <name evidence="1" type="ORF">ACEUDJ_14870</name>
</gene>
<dbReference type="InterPro" id="IPR011009">
    <property type="entry name" value="Kinase-like_dom_sf"/>
</dbReference>
<dbReference type="GeneID" id="97221406"/>
<dbReference type="Proteomes" id="UP001630969">
    <property type="component" value="Unassembled WGS sequence"/>
</dbReference>
<accession>A0ABW9GSM1</accession>
<name>A0ABW9GSM1_9GAMM</name>
<sequence length="358" mass="40485">MNPKVAGRQARLLAMLQRNDEIRVGRERDCPLSLAQLQSLGEGHPAVIALHDGGLSAQVFHLKVEGHHWCLKRRRAVSRVANPDGQTAFLTELERRREIEALRELHPTLLPNVVCTSFGSARAGILLSPWLRGEPVRTLCERNLAQMLAAEAELARWGWFDWDPSPGNLLDDGQQISLFDFGYTWPFDPRFEFNSNGLCDPEFHVVERLETRTLSGLWLDEVNPLAQFACWRRLTLAWAEQELARLSREGACAPVLARLEGLAGEWRTALSGEEALAANWLKDMYRSHRLDVLDDLGGKSCGPLTLRRLDWLEHALRHLYEELAEGAQLGGMSQSQLLEELARWREQARAWQLSPAPA</sequence>
<reference evidence="1 2" key="1">
    <citation type="submission" date="2024-09" db="EMBL/GenBank/DDBJ databases">
        <title>Aeromonas strains Genome sequencing and assembly.</title>
        <authorList>
            <person name="Hu X."/>
            <person name="Tang B."/>
        </authorList>
    </citation>
    <scope>NUCLEOTIDE SEQUENCE [LARGE SCALE GENOMIC DNA]</scope>
    <source>
        <strain evidence="1 2">NB23SCDHY001</strain>
    </source>
</reference>
<protein>
    <recommendedName>
        <fullName evidence="3">Aminoglycoside phosphotransferase domain-containing protein</fullName>
    </recommendedName>
</protein>
<proteinExistence type="predicted"/>
<dbReference type="EMBL" id="JBGXBU010000006">
    <property type="protein sequence ID" value="MFM4894140.1"/>
    <property type="molecule type" value="Genomic_DNA"/>
</dbReference>
<dbReference type="SUPFAM" id="SSF56112">
    <property type="entry name" value="Protein kinase-like (PK-like)"/>
    <property type="match status" value="1"/>
</dbReference>